<reference evidence="1 2" key="1">
    <citation type="submission" date="2018-08" db="EMBL/GenBank/DDBJ databases">
        <title>Genome and evolution of the arbuscular mycorrhizal fungus Diversispora epigaea (formerly Glomus versiforme) and its bacterial endosymbionts.</title>
        <authorList>
            <person name="Sun X."/>
            <person name="Fei Z."/>
            <person name="Harrison M."/>
        </authorList>
    </citation>
    <scope>NUCLEOTIDE SEQUENCE [LARGE SCALE GENOMIC DNA]</scope>
    <source>
        <strain evidence="1 2">IT104</strain>
    </source>
</reference>
<evidence type="ECO:0000313" key="1">
    <source>
        <dbReference type="EMBL" id="RHZ46957.1"/>
    </source>
</evidence>
<accession>A0A397G8Q8</accession>
<protein>
    <submittedName>
        <fullName evidence="1">Uncharacterized protein</fullName>
    </submittedName>
</protein>
<proteinExistence type="predicted"/>
<dbReference type="AlphaFoldDB" id="A0A397G8Q8"/>
<dbReference type="OrthoDB" id="2427867at2759"/>
<evidence type="ECO:0000313" key="2">
    <source>
        <dbReference type="Proteomes" id="UP000266861"/>
    </source>
</evidence>
<comment type="caution">
    <text evidence="1">The sequence shown here is derived from an EMBL/GenBank/DDBJ whole genome shotgun (WGS) entry which is preliminary data.</text>
</comment>
<organism evidence="1 2">
    <name type="scientific">Diversispora epigaea</name>
    <dbReference type="NCBI Taxonomy" id="1348612"/>
    <lineage>
        <taxon>Eukaryota</taxon>
        <taxon>Fungi</taxon>
        <taxon>Fungi incertae sedis</taxon>
        <taxon>Mucoromycota</taxon>
        <taxon>Glomeromycotina</taxon>
        <taxon>Glomeromycetes</taxon>
        <taxon>Diversisporales</taxon>
        <taxon>Diversisporaceae</taxon>
        <taxon>Diversispora</taxon>
    </lineage>
</organism>
<name>A0A397G8Q8_9GLOM</name>
<sequence length="344" mass="39535">MKVLEVLIQVCKLYTCSITMEMTIYSDDFTANVIKSILRIIGLDVVKKLSMEQKGTPDHSKKEIDRNLRVLQLKLGVPIADTDIYACYPNSKFKYNTYTDISLYNALKTNLNFIDHSELTWRDPEANMIIADNFVLVKIWDKDKCKEEIWNNFAFITSEIRSIQSEETYVTDIIVPLLQASLEDLPNGNIFLSIAEQQSMASKARKSFGSNEERPIYKISIGKKSNVMVMAKYGSKIFELAYVELSRILCTRSKREDDSVKDFGWYKFFKDASGILRYFHVDQVEISFTKNTSWCVEPLIRLLLTLRNIMIVNQSLLIQALEQANTRPSRNATQSPTVTSPSHK</sequence>
<dbReference type="Proteomes" id="UP000266861">
    <property type="component" value="Unassembled WGS sequence"/>
</dbReference>
<dbReference type="EMBL" id="PQFF01000501">
    <property type="protein sequence ID" value="RHZ46957.1"/>
    <property type="molecule type" value="Genomic_DNA"/>
</dbReference>
<keyword evidence="2" id="KW-1185">Reference proteome</keyword>
<gene>
    <name evidence="1" type="ORF">Glove_601g15</name>
</gene>